<gene>
    <name evidence="1" type="primary">g.65847</name>
    <name evidence="1" type="ORF">NPIL_651701</name>
</gene>
<keyword evidence="2" id="KW-1185">Reference proteome</keyword>
<evidence type="ECO:0000313" key="1">
    <source>
        <dbReference type="EMBL" id="GFT20631.1"/>
    </source>
</evidence>
<comment type="caution">
    <text evidence="1">The sequence shown here is derived from an EMBL/GenBank/DDBJ whole genome shotgun (WGS) entry which is preliminary data.</text>
</comment>
<organism evidence="1 2">
    <name type="scientific">Nephila pilipes</name>
    <name type="common">Giant wood spider</name>
    <name type="synonym">Nephila maculata</name>
    <dbReference type="NCBI Taxonomy" id="299642"/>
    <lineage>
        <taxon>Eukaryota</taxon>
        <taxon>Metazoa</taxon>
        <taxon>Ecdysozoa</taxon>
        <taxon>Arthropoda</taxon>
        <taxon>Chelicerata</taxon>
        <taxon>Arachnida</taxon>
        <taxon>Araneae</taxon>
        <taxon>Araneomorphae</taxon>
        <taxon>Entelegynae</taxon>
        <taxon>Araneoidea</taxon>
        <taxon>Nephilidae</taxon>
        <taxon>Nephila</taxon>
    </lineage>
</organism>
<name>A0A8X6TJ89_NEPPI</name>
<dbReference type="Proteomes" id="UP000887013">
    <property type="component" value="Unassembled WGS sequence"/>
</dbReference>
<proteinExistence type="predicted"/>
<evidence type="ECO:0000313" key="2">
    <source>
        <dbReference type="Proteomes" id="UP000887013"/>
    </source>
</evidence>
<reference evidence="1" key="1">
    <citation type="submission" date="2020-08" db="EMBL/GenBank/DDBJ databases">
        <title>Multicomponent nature underlies the extraordinary mechanical properties of spider dragline silk.</title>
        <authorList>
            <person name="Kono N."/>
            <person name="Nakamura H."/>
            <person name="Mori M."/>
            <person name="Yoshida Y."/>
            <person name="Ohtoshi R."/>
            <person name="Malay A.D."/>
            <person name="Moran D.A.P."/>
            <person name="Tomita M."/>
            <person name="Numata K."/>
            <person name="Arakawa K."/>
        </authorList>
    </citation>
    <scope>NUCLEOTIDE SEQUENCE</scope>
</reference>
<sequence length="94" mass="11011">MCSCEERVTTRCQYYFIVQAEERTIVVSLENVLKNQNQLIELFKRMSPELKNDNYQIVIKANKGPLGEHVSRFKAPTVMKLLLLWLVIQLTIKL</sequence>
<protein>
    <submittedName>
        <fullName evidence="1">Uncharacterized protein</fullName>
    </submittedName>
</protein>
<dbReference type="EMBL" id="BMAW01059313">
    <property type="protein sequence ID" value="GFT20631.1"/>
    <property type="molecule type" value="Genomic_DNA"/>
</dbReference>
<accession>A0A8X6TJ89</accession>
<dbReference type="AlphaFoldDB" id="A0A8X6TJ89"/>